<feature type="region of interest" description="Disordered" evidence="1">
    <location>
        <begin position="42"/>
        <end position="76"/>
    </location>
</feature>
<evidence type="ECO:0000256" key="1">
    <source>
        <dbReference type="SAM" id="MobiDB-lite"/>
    </source>
</evidence>
<gene>
    <name evidence="2" type="ORF">EDD29_5300</name>
</gene>
<dbReference type="EMBL" id="RJKE01000001">
    <property type="protein sequence ID" value="ROO87673.1"/>
    <property type="molecule type" value="Genomic_DNA"/>
</dbReference>
<sequence>MKIMPSFRAPVHGRAVAGHEDVGVVDLAERLGVRYPADQYRMPARERREVPHGGLDDVGAAEQDEPPPRPKSYLLDPGREIAIREGLVCHDQRGPAAEMA</sequence>
<protein>
    <submittedName>
        <fullName evidence="2">Uncharacterized protein</fullName>
    </submittedName>
</protein>
<feature type="compositionally biased region" description="Basic and acidic residues" evidence="1">
    <location>
        <begin position="43"/>
        <end position="55"/>
    </location>
</feature>
<name>A0A3N1D2A9_9ACTN</name>
<keyword evidence="3" id="KW-1185">Reference proteome</keyword>
<organism evidence="2 3">
    <name type="scientific">Actinocorallia herbida</name>
    <dbReference type="NCBI Taxonomy" id="58109"/>
    <lineage>
        <taxon>Bacteria</taxon>
        <taxon>Bacillati</taxon>
        <taxon>Actinomycetota</taxon>
        <taxon>Actinomycetes</taxon>
        <taxon>Streptosporangiales</taxon>
        <taxon>Thermomonosporaceae</taxon>
        <taxon>Actinocorallia</taxon>
    </lineage>
</organism>
<reference evidence="2 3" key="1">
    <citation type="submission" date="2018-11" db="EMBL/GenBank/DDBJ databases">
        <title>Sequencing the genomes of 1000 actinobacteria strains.</title>
        <authorList>
            <person name="Klenk H.-P."/>
        </authorList>
    </citation>
    <scope>NUCLEOTIDE SEQUENCE [LARGE SCALE GENOMIC DNA]</scope>
    <source>
        <strain evidence="2 3">DSM 44254</strain>
    </source>
</reference>
<accession>A0A3N1D2A9</accession>
<proteinExistence type="predicted"/>
<dbReference type="AlphaFoldDB" id="A0A3N1D2A9"/>
<dbReference type="Proteomes" id="UP000272400">
    <property type="component" value="Unassembled WGS sequence"/>
</dbReference>
<evidence type="ECO:0000313" key="3">
    <source>
        <dbReference type="Proteomes" id="UP000272400"/>
    </source>
</evidence>
<comment type="caution">
    <text evidence="2">The sequence shown here is derived from an EMBL/GenBank/DDBJ whole genome shotgun (WGS) entry which is preliminary data.</text>
</comment>
<evidence type="ECO:0000313" key="2">
    <source>
        <dbReference type="EMBL" id="ROO87673.1"/>
    </source>
</evidence>